<dbReference type="SUPFAM" id="SSF53474">
    <property type="entry name" value="alpha/beta-Hydrolases"/>
    <property type="match status" value="1"/>
</dbReference>
<evidence type="ECO:0000256" key="4">
    <source>
        <dbReference type="RuleBase" id="RU004262"/>
    </source>
</evidence>
<feature type="chain" id="PRO_5035464262" description="Lipase domain-containing protein" evidence="5">
    <location>
        <begin position="20"/>
        <end position="333"/>
    </location>
</feature>
<evidence type="ECO:0000256" key="1">
    <source>
        <dbReference type="ARBA" id="ARBA00004613"/>
    </source>
</evidence>
<dbReference type="InterPro" id="IPR000734">
    <property type="entry name" value="TAG_lipase"/>
</dbReference>
<accession>A0A8K0G4X7</accession>
<dbReference type="GO" id="GO:0016298">
    <property type="term" value="F:lipase activity"/>
    <property type="evidence" value="ECO:0007669"/>
    <property type="project" value="InterPro"/>
</dbReference>
<dbReference type="GO" id="GO:0016042">
    <property type="term" value="P:lipid catabolic process"/>
    <property type="evidence" value="ECO:0007669"/>
    <property type="project" value="TreeGrafter"/>
</dbReference>
<dbReference type="Gene3D" id="3.40.50.1820">
    <property type="entry name" value="alpha/beta hydrolase"/>
    <property type="match status" value="2"/>
</dbReference>
<keyword evidence="3" id="KW-0964">Secreted</keyword>
<keyword evidence="8" id="KW-1185">Reference proteome</keyword>
<protein>
    <recommendedName>
        <fullName evidence="6">Lipase domain-containing protein</fullName>
    </recommendedName>
</protein>
<evidence type="ECO:0000256" key="2">
    <source>
        <dbReference type="ARBA" id="ARBA00010701"/>
    </source>
</evidence>
<comment type="caution">
    <text evidence="7">The sequence shown here is derived from an EMBL/GenBank/DDBJ whole genome shotgun (WGS) entry which is preliminary data.</text>
</comment>
<evidence type="ECO:0000259" key="6">
    <source>
        <dbReference type="Pfam" id="PF00151"/>
    </source>
</evidence>
<keyword evidence="5" id="KW-0732">Signal</keyword>
<sequence>MKVLLGIAVLAILTDVSKADLCQTNFTVNELPGGILKEFLAIITEGVIHDFFGCPEDVKINEDDVKLWLFTRQNPDIPVLIDKSNPVQLDTSKPIKMILPGWLCNITNDEMPDLKNAYLEAYDCNVIALDWTKYSIDLYTNSFCFIPEIAEVIGKFLCYLQQELKVPLSEIHLSGHSMGRISGLDPAGPLYQGIDKSRRLDGSDAVFVDVIHSNEGLLGYSGSCGQVDFFVNCGTHQRGCLQIGREIKLEGLLNLTTSIVACSHMRSIEYFTESINSDEFVSRSCPRCAGIPSLCIPDIMFPTFIKMGEHLTEVPKRTEFWCPTNSESPFAKG</sequence>
<reference evidence="7" key="1">
    <citation type="submission" date="2019-08" db="EMBL/GenBank/DDBJ databases">
        <title>The genome of the North American firefly Photinus pyralis.</title>
        <authorList>
            <consortium name="Photinus pyralis genome working group"/>
            <person name="Fallon T.R."/>
            <person name="Sander Lower S.E."/>
            <person name="Weng J.-K."/>
        </authorList>
    </citation>
    <scope>NUCLEOTIDE SEQUENCE</scope>
    <source>
        <strain evidence="7">TRF0915ILg1</strain>
        <tissue evidence="7">Whole body</tissue>
    </source>
</reference>
<dbReference type="AlphaFoldDB" id="A0A8K0G4X7"/>
<dbReference type="GO" id="GO:0017171">
    <property type="term" value="F:serine hydrolase activity"/>
    <property type="evidence" value="ECO:0007669"/>
    <property type="project" value="TreeGrafter"/>
</dbReference>
<comment type="subcellular location">
    <subcellularLocation>
        <location evidence="1">Secreted</location>
    </subcellularLocation>
</comment>
<dbReference type="InterPro" id="IPR029058">
    <property type="entry name" value="AB_hydrolase_fold"/>
</dbReference>
<dbReference type="PANTHER" id="PTHR11610:SF173">
    <property type="entry name" value="LIPASE DOMAIN-CONTAINING PROTEIN-RELATED"/>
    <property type="match status" value="1"/>
</dbReference>
<evidence type="ECO:0000313" key="8">
    <source>
        <dbReference type="Proteomes" id="UP000801492"/>
    </source>
</evidence>
<feature type="signal peptide" evidence="5">
    <location>
        <begin position="1"/>
        <end position="19"/>
    </location>
</feature>
<evidence type="ECO:0000313" key="7">
    <source>
        <dbReference type="EMBL" id="KAF2886066.1"/>
    </source>
</evidence>
<dbReference type="Pfam" id="PF00151">
    <property type="entry name" value="Lipase"/>
    <property type="match status" value="1"/>
</dbReference>
<comment type="similarity">
    <text evidence="2 4">Belongs to the AB hydrolase superfamily. Lipase family.</text>
</comment>
<name>A0A8K0G4X7_IGNLU</name>
<organism evidence="7 8">
    <name type="scientific">Ignelater luminosus</name>
    <name type="common">Cucubano</name>
    <name type="synonym">Pyrophorus luminosus</name>
    <dbReference type="NCBI Taxonomy" id="2038154"/>
    <lineage>
        <taxon>Eukaryota</taxon>
        <taxon>Metazoa</taxon>
        <taxon>Ecdysozoa</taxon>
        <taxon>Arthropoda</taxon>
        <taxon>Hexapoda</taxon>
        <taxon>Insecta</taxon>
        <taxon>Pterygota</taxon>
        <taxon>Neoptera</taxon>
        <taxon>Endopterygota</taxon>
        <taxon>Coleoptera</taxon>
        <taxon>Polyphaga</taxon>
        <taxon>Elateriformia</taxon>
        <taxon>Elateroidea</taxon>
        <taxon>Elateridae</taxon>
        <taxon>Agrypninae</taxon>
        <taxon>Pyrophorini</taxon>
        <taxon>Ignelater</taxon>
    </lineage>
</organism>
<evidence type="ECO:0000256" key="3">
    <source>
        <dbReference type="ARBA" id="ARBA00022525"/>
    </source>
</evidence>
<dbReference type="InterPro" id="IPR013818">
    <property type="entry name" value="Lipase"/>
</dbReference>
<dbReference type="EMBL" id="VTPC01088766">
    <property type="protein sequence ID" value="KAF2886066.1"/>
    <property type="molecule type" value="Genomic_DNA"/>
</dbReference>
<gene>
    <name evidence="7" type="ORF">ILUMI_20107</name>
</gene>
<dbReference type="PANTHER" id="PTHR11610">
    <property type="entry name" value="LIPASE"/>
    <property type="match status" value="1"/>
</dbReference>
<dbReference type="Proteomes" id="UP000801492">
    <property type="component" value="Unassembled WGS sequence"/>
</dbReference>
<feature type="domain" description="Lipase" evidence="6">
    <location>
        <begin position="60"/>
        <end position="288"/>
    </location>
</feature>
<evidence type="ECO:0000256" key="5">
    <source>
        <dbReference type="SAM" id="SignalP"/>
    </source>
</evidence>
<dbReference type="GO" id="GO:0005615">
    <property type="term" value="C:extracellular space"/>
    <property type="evidence" value="ECO:0007669"/>
    <property type="project" value="TreeGrafter"/>
</dbReference>
<proteinExistence type="inferred from homology"/>
<dbReference type="OrthoDB" id="199913at2759"/>
<dbReference type="PRINTS" id="PR00821">
    <property type="entry name" value="TAGLIPASE"/>
</dbReference>